<dbReference type="EC" id="3.4.11.5" evidence="2"/>
<comment type="caution">
    <text evidence="2">The sequence shown here is derived from an EMBL/GenBank/DDBJ whole genome shotgun (WGS) entry which is preliminary data.</text>
</comment>
<dbReference type="SUPFAM" id="SSF55961">
    <property type="entry name" value="Bet v1-like"/>
    <property type="match status" value="1"/>
</dbReference>
<reference evidence="2" key="1">
    <citation type="submission" date="2020-11" db="EMBL/GenBank/DDBJ databases">
        <title>Sequencing the genomes of 1000 actinobacteria strains.</title>
        <authorList>
            <person name="Klenk H.-P."/>
        </authorList>
    </citation>
    <scope>NUCLEOTIDE SEQUENCE</scope>
    <source>
        <strain evidence="2">DSM 43175</strain>
    </source>
</reference>
<protein>
    <submittedName>
        <fullName evidence="2">Proline iminopeptidase</fullName>
        <ecNumber evidence="2">3.4.11.5</ecNumber>
    </submittedName>
</protein>
<feature type="compositionally biased region" description="Low complexity" evidence="1">
    <location>
        <begin position="236"/>
        <end position="247"/>
    </location>
</feature>
<keyword evidence="2" id="KW-0378">Hydrolase</keyword>
<dbReference type="EMBL" id="JADOUA010000001">
    <property type="protein sequence ID" value="MBG6089187.1"/>
    <property type="molecule type" value="Genomic_DNA"/>
</dbReference>
<evidence type="ECO:0000313" key="3">
    <source>
        <dbReference type="Proteomes" id="UP000614047"/>
    </source>
</evidence>
<gene>
    <name evidence="2" type="ORF">IW256_003300</name>
</gene>
<organism evidence="2 3">
    <name type="scientific">Actinomadura viridis</name>
    <dbReference type="NCBI Taxonomy" id="58110"/>
    <lineage>
        <taxon>Bacteria</taxon>
        <taxon>Bacillati</taxon>
        <taxon>Actinomycetota</taxon>
        <taxon>Actinomycetes</taxon>
        <taxon>Streptosporangiales</taxon>
        <taxon>Thermomonosporaceae</taxon>
        <taxon>Actinomadura</taxon>
    </lineage>
</organism>
<accession>A0A931DJA3</accession>
<dbReference type="Gene3D" id="3.30.530.20">
    <property type="match status" value="1"/>
</dbReference>
<proteinExistence type="predicted"/>
<dbReference type="AlphaFoldDB" id="A0A931DJA3"/>
<name>A0A931DJA3_9ACTN</name>
<keyword evidence="3" id="KW-1185">Reference proteome</keyword>
<sequence length="247" mass="26943">MIGKRVLLPLAAMGAGYAAFVRPRIRRWGATRDEAAAVYPGDSAIPEADSQSTMATTLPAPPEAVWPWLVQMGCDRAGWYSWDRLDNGGRPSAERIVPEWQDLAAGDRVDSAPSGATYFTVAELDAPRTLVLRSDLEIPTGRPFDPGRPYPRAYTQGVWGFHLTPLPDGRTRLVVRTRGYGRPRPADWIAGFLLGEPAHLIMQLRQFRNLARRVGRTASQGPPGHRAGPEAERAGARQAGRTGSEPG</sequence>
<dbReference type="GO" id="GO:0004177">
    <property type="term" value="F:aminopeptidase activity"/>
    <property type="evidence" value="ECO:0007669"/>
    <property type="project" value="UniProtKB-KW"/>
</dbReference>
<keyword evidence="2" id="KW-0645">Protease</keyword>
<evidence type="ECO:0000313" key="2">
    <source>
        <dbReference type="EMBL" id="MBG6089187.1"/>
    </source>
</evidence>
<dbReference type="CDD" id="cd07812">
    <property type="entry name" value="SRPBCC"/>
    <property type="match status" value="1"/>
</dbReference>
<evidence type="ECO:0000256" key="1">
    <source>
        <dbReference type="SAM" id="MobiDB-lite"/>
    </source>
</evidence>
<dbReference type="InterPro" id="IPR023393">
    <property type="entry name" value="START-like_dom_sf"/>
</dbReference>
<keyword evidence="2" id="KW-0031">Aminopeptidase</keyword>
<feature type="region of interest" description="Disordered" evidence="1">
    <location>
        <begin position="215"/>
        <end position="247"/>
    </location>
</feature>
<dbReference type="Proteomes" id="UP000614047">
    <property type="component" value="Unassembled WGS sequence"/>
</dbReference>
<dbReference type="RefSeq" id="WP_197011823.1">
    <property type="nucleotide sequence ID" value="NZ_BAABES010000004.1"/>
</dbReference>